<gene>
    <name evidence="1" type="ORF">AVEN_56894_1</name>
</gene>
<proteinExistence type="predicted"/>
<accession>A0A4Y2EUW1</accession>
<dbReference type="AlphaFoldDB" id="A0A4Y2EUW1"/>
<evidence type="ECO:0000313" key="1">
    <source>
        <dbReference type="EMBL" id="GBM31786.1"/>
    </source>
</evidence>
<dbReference type="PANTHER" id="PTHR47331">
    <property type="entry name" value="PHD-TYPE DOMAIN-CONTAINING PROTEIN"/>
    <property type="match status" value="1"/>
</dbReference>
<comment type="caution">
    <text evidence="1">The sequence shown here is derived from an EMBL/GenBank/DDBJ whole genome shotgun (WGS) entry which is preliminary data.</text>
</comment>
<keyword evidence="2" id="KW-1185">Reference proteome</keyword>
<dbReference type="Proteomes" id="UP000499080">
    <property type="component" value="Unassembled WGS sequence"/>
</dbReference>
<evidence type="ECO:0000313" key="2">
    <source>
        <dbReference type="Proteomes" id="UP000499080"/>
    </source>
</evidence>
<dbReference type="PANTHER" id="PTHR47331:SF1">
    <property type="entry name" value="GAG-LIKE PROTEIN"/>
    <property type="match status" value="1"/>
</dbReference>
<sequence length="303" mass="34138">MPEDFLRAWHLSLNFHLGSDSKKRLDNLLKFFKAEVESEERINLAMIDFGLKDESSYKNGSKLNKGKMCTTASLLSTSATVEKLCVFCKGKHESTKCFEAQRMSYSEKIKILKDNGCCFKCLEAAHRLGKSRCFVKCIICNKVHYAIMCTESNKHVTKRTSNNSEKQIKEQNKAINLASISKSSQILLQTVKVKIKSLVPLRQQLLSHAFFGGETINEELHNVYKTEQGSLDGNYYCNFDAVDKDIICNDVPSVSYGPWTDELKSMNIQMFDLEDNLGTIDVLIGADVAGRLFTGKRRVISSG</sequence>
<dbReference type="EMBL" id="BGPR01000692">
    <property type="protein sequence ID" value="GBM31786.1"/>
    <property type="molecule type" value="Genomic_DNA"/>
</dbReference>
<reference evidence="1 2" key="1">
    <citation type="journal article" date="2019" name="Sci. Rep.">
        <title>Orb-weaving spider Araneus ventricosus genome elucidates the spidroin gene catalogue.</title>
        <authorList>
            <person name="Kono N."/>
            <person name="Nakamura H."/>
            <person name="Ohtoshi R."/>
            <person name="Moran D.A.P."/>
            <person name="Shinohara A."/>
            <person name="Yoshida Y."/>
            <person name="Fujiwara M."/>
            <person name="Mori M."/>
            <person name="Tomita M."/>
            <person name="Arakawa K."/>
        </authorList>
    </citation>
    <scope>NUCLEOTIDE SEQUENCE [LARGE SCALE GENOMIC DNA]</scope>
</reference>
<name>A0A4Y2EUW1_ARAVE</name>
<organism evidence="1 2">
    <name type="scientific">Araneus ventricosus</name>
    <name type="common">Orbweaver spider</name>
    <name type="synonym">Epeira ventricosa</name>
    <dbReference type="NCBI Taxonomy" id="182803"/>
    <lineage>
        <taxon>Eukaryota</taxon>
        <taxon>Metazoa</taxon>
        <taxon>Ecdysozoa</taxon>
        <taxon>Arthropoda</taxon>
        <taxon>Chelicerata</taxon>
        <taxon>Arachnida</taxon>
        <taxon>Araneae</taxon>
        <taxon>Araneomorphae</taxon>
        <taxon>Entelegynae</taxon>
        <taxon>Araneoidea</taxon>
        <taxon>Araneidae</taxon>
        <taxon>Araneus</taxon>
    </lineage>
</organism>
<protein>
    <recommendedName>
        <fullName evidence="3">Peptidase aspartic putative domain-containing protein</fullName>
    </recommendedName>
</protein>
<evidence type="ECO:0008006" key="3">
    <source>
        <dbReference type="Google" id="ProtNLM"/>
    </source>
</evidence>
<dbReference type="OrthoDB" id="6765836at2759"/>